<comment type="caution">
    <text evidence="1">The sequence shown here is derived from an EMBL/GenBank/DDBJ whole genome shotgun (WGS) entry which is preliminary data.</text>
</comment>
<accession>A4BB31</accession>
<evidence type="ECO:0000313" key="1">
    <source>
        <dbReference type="EMBL" id="EAR10644.1"/>
    </source>
</evidence>
<reference evidence="1 2" key="1">
    <citation type="submission" date="2006-02" db="EMBL/GenBank/DDBJ databases">
        <authorList>
            <person name="Pinhassi J."/>
            <person name="Pedros-Alio C."/>
            <person name="Ferriera S."/>
            <person name="Johnson J."/>
            <person name="Kravitz S."/>
            <person name="Halpern A."/>
            <person name="Remington K."/>
            <person name="Beeson K."/>
            <person name="Tran B."/>
            <person name="Rogers Y.-H."/>
            <person name="Friedman R."/>
            <person name="Venter J.C."/>
        </authorList>
    </citation>
    <scope>NUCLEOTIDE SEQUENCE [LARGE SCALE GENOMIC DNA]</scope>
    <source>
        <strain evidence="1 2">MED297</strain>
    </source>
</reference>
<gene>
    <name evidence="1" type="ORF">MED297_11530</name>
</gene>
<organism evidence="1 2">
    <name type="scientific">Reinekea blandensis MED297</name>
    <dbReference type="NCBI Taxonomy" id="314283"/>
    <lineage>
        <taxon>Bacteria</taxon>
        <taxon>Pseudomonadati</taxon>
        <taxon>Pseudomonadota</taxon>
        <taxon>Gammaproteobacteria</taxon>
        <taxon>Oceanospirillales</taxon>
        <taxon>Saccharospirillaceae</taxon>
        <taxon>Reinekea</taxon>
    </lineage>
</organism>
<keyword evidence="2" id="KW-1185">Reference proteome</keyword>
<name>A4BB31_9GAMM</name>
<proteinExistence type="predicted"/>
<dbReference type="HOGENOM" id="CLU_3358025_0_0_6"/>
<dbReference type="EMBL" id="AAOE01000003">
    <property type="protein sequence ID" value="EAR10644.1"/>
    <property type="molecule type" value="Genomic_DNA"/>
</dbReference>
<sequence>MLLMFLALGFIAGCNEQGNQPESTWGTMVWDESEWQ</sequence>
<protein>
    <submittedName>
        <fullName evidence="1">Uncharacterized protein</fullName>
    </submittedName>
</protein>
<dbReference type="AlphaFoldDB" id="A4BB31"/>
<evidence type="ECO:0000313" key="2">
    <source>
        <dbReference type="Proteomes" id="UP000005953"/>
    </source>
</evidence>
<dbReference type="Proteomes" id="UP000005953">
    <property type="component" value="Unassembled WGS sequence"/>
</dbReference>